<proteinExistence type="predicted"/>
<dbReference type="InterPro" id="IPR009956">
    <property type="entry name" value="Post-segregation_anti-tox_CcdA"/>
</dbReference>
<organism evidence="3 4">
    <name type="scientific">Aquipseudomonas alcaligenes (strain ATCC 14909 / DSM 50342 / CCUG 1425 / JCM 20561 / NBRC 14159 / NCIMB 9945 / NCTC 10367 / 1577)</name>
    <name type="common">Pseudomonas alcaligenes</name>
    <dbReference type="NCBI Taxonomy" id="1215092"/>
    <lineage>
        <taxon>Bacteria</taxon>
        <taxon>Pseudomonadati</taxon>
        <taxon>Pseudomonadota</taxon>
        <taxon>Gammaproteobacteria</taxon>
        <taxon>Pseudomonadales</taxon>
        <taxon>Pseudomonadaceae</taxon>
        <taxon>Aquipseudomonas</taxon>
    </lineage>
</organism>
<evidence type="ECO:0000256" key="2">
    <source>
        <dbReference type="SAM" id="MobiDB-lite"/>
    </source>
</evidence>
<reference evidence="3" key="1">
    <citation type="submission" date="2024-09" db="EMBL/GenBank/DDBJ databases">
        <title>Whole genome shotgun sequence of Pseudomonas alcaligenes NBRC 14159.</title>
        <authorList>
            <person name="Yoshida I."/>
            <person name="Hosoyama A."/>
            <person name="Tsuchikane K."/>
            <person name="Noguchi M."/>
            <person name="Hirakata S."/>
            <person name="Ando Y."/>
            <person name="Ohji S."/>
            <person name="Yamazoe A."/>
            <person name="Yamazaki S."/>
            <person name="Fujita N."/>
        </authorList>
    </citation>
    <scope>NUCLEOTIDE SEQUENCE</scope>
    <source>
        <strain evidence="3">NBRC 14159</strain>
    </source>
</reference>
<feature type="compositionally biased region" description="Basic and acidic residues" evidence="2">
    <location>
        <begin position="1"/>
        <end position="13"/>
    </location>
</feature>
<evidence type="ECO:0008006" key="5">
    <source>
        <dbReference type="Google" id="ProtNLM"/>
    </source>
</evidence>
<dbReference type="Pfam" id="PF07362">
    <property type="entry name" value="CcdA"/>
    <property type="match status" value="1"/>
</dbReference>
<evidence type="ECO:0000313" key="3">
    <source>
        <dbReference type="EMBL" id="GAD62734.1"/>
    </source>
</evidence>
<sequence length="70" mass="8118">MDRIERGKQHLRDSLLAGAGSSPTEPVDGQYFKSLRAKVYQWQEDNRKIISAYNEYVEAHGLFSDDLRIF</sequence>
<feature type="region of interest" description="Disordered" evidence="2">
    <location>
        <begin position="1"/>
        <end position="28"/>
    </location>
</feature>
<dbReference type="OrthoDB" id="7219749at2"/>
<comment type="caution">
    <text evidence="3">The sequence shown here is derived from an EMBL/GenBank/DDBJ whole genome shotgun (WGS) entry which is preliminary data.</text>
</comment>
<evidence type="ECO:0000313" key="4">
    <source>
        <dbReference type="Proteomes" id="UP000016560"/>
    </source>
</evidence>
<protein>
    <recommendedName>
        <fullName evidence="5">Acetoacetyl-CoA synthase</fullName>
    </recommendedName>
</protein>
<accession>U3AYL8</accession>
<dbReference type="AlphaFoldDB" id="U3AYL8"/>
<dbReference type="EMBL" id="BATI01000016">
    <property type="protein sequence ID" value="GAD62734.1"/>
    <property type="molecule type" value="Genomic_DNA"/>
</dbReference>
<gene>
    <name evidence="3" type="ORF">PA6_016_00060</name>
</gene>
<evidence type="ECO:0000256" key="1">
    <source>
        <dbReference type="ARBA" id="ARBA00022649"/>
    </source>
</evidence>
<name>U3AYL8_AQUA1</name>
<dbReference type="RefSeq" id="WP_021700821.1">
    <property type="nucleotide sequence ID" value="NZ_BATI01000016.1"/>
</dbReference>
<keyword evidence="1" id="KW-1277">Toxin-antitoxin system</keyword>
<keyword evidence="4" id="KW-1185">Reference proteome</keyword>
<dbReference type="Proteomes" id="UP000016560">
    <property type="component" value="Unassembled WGS sequence"/>
</dbReference>